<evidence type="ECO:0000313" key="3">
    <source>
        <dbReference type="Proteomes" id="UP001201549"/>
    </source>
</evidence>
<proteinExistence type="predicted"/>
<reference evidence="3" key="1">
    <citation type="submission" date="2023-07" db="EMBL/GenBank/DDBJ databases">
        <title>Shewanella mangrovi sp. nov., an acetaldehyde- degrading bacterium isolated from mangrove sediment.</title>
        <authorList>
            <person name="Liu Y."/>
        </authorList>
    </citation>
    <scope>NUCLEOTIDE SEQUENCE [LARGE SCALE GENOMIC DNA]</scope>
    <source>
        <strain evidence="3">C32</strain>
    </source>
</reference>
<sequence length="87" mass="9597">AAVMSSSGEELENPKETHGLFKKYIKCSHGALCQPATEPPVITPELHPDVGNYEPIVQNPSGHREKRGSKPVPIIFCNRKTGKCQRM</sequence>
<protein>
    <submittedName>
        <fullName evidence="2">Uncharacterized protein</fullName>
    </submittedName>
</protein>
<accession>A0ABT2FR06</accession>
<name>A0ABT2FR06_9GAMM</name>
<gene>
    <name evidence="2" type="ORF">L9G74_20345</name>
</gene>
<feature type="non-terminal residue" evidence="2">
    <location>
        <position position="1"/>
    </location>
</feature>
<evidence type="ECO:0000256" key="1">
    <source>
        <dbReference type="SAM" id="MobiDB-lite"/>
    </source>
</evidence>
<dbReference type="Proteomes" id="UP001201549">
    <property type="component" value="Unassembled WGS sequence"/>
</dbReference>
<feature type="region of interest" description="Disordered" evidence="1">
    <location>
        <begin position="38"/>
        <end position="71"/>
    </location>
</feature>
<comment type="caution">
    <text evidence="2">The sequence shown here is derived from an EMBL/GenBank/DDBJ whole genome shotgun (WGS) entry which is preliminary data.</text>
</comment>
<dbReference type="EMBL" id="JAKOGG010000185">
    <property type="protein sequence ID" value="MCS4558775.1"/>
    <property type="molecule type" value="Genomic_DNA"/>
</dbReference>
<dbReference type="RefSeq" id="WP_238898582.1">
    <property type="nucleotide sequence ID" value="NZ_JAKOGG010000185.1"/>
</dbReference>
<keyword evidence="3" id="KW-1185">Reference proteome</keyword>
<organism evidence="2 3">
    <name type="scientific">Shewanella electrica</name>
    <dbReference type="NCBI Taxonomy" id="515560"/>
    <lineage>
        <taxon>Bacteria</taxon>
        <taxon>Pseudomonadati</taxon>
        <taxon>Pseudomonadota</taxon>
        <taxon>Gammaproteobacteria</taxon>
        <taxon>Alteromonadales</taxon>
        <taxon>Shewanellaceae</taxon>
        <taxon>Shewanella</taxon>
    </lineage>
</organism>
<evidence type="ECO:0000313" key="2">
    <source>
        <dbReference type="EMBL" id="MCS4558775.1"/>
    </source>
</evidence>